<comment type="caution">
    <text evidence="2">Lacks conserved residue(s) required for the propagation of feature annotation.</text>
</comment>
<dbReference type="Pfam" id="PF02142">
    <property type="entry name" value="MGS"/>
    <property type="match status" value="1"/>
</dbReference>
<dbReference type="NCBIfam" id="TIGR00160">
    <property type="entry name" value="MGSA"/>
    <property type="match status" value="1"/>
</dbReference>
<dbReference type="RefSeq" id="WP_131311594.1">
    <property type="nucleotide sequence ID" value="NZ_SJFN01000048.1"/>
</dbReference>
<dbReference type="PANTHER" id="PTHR30492:SF0">
    <property type="entry name" value="METHYLGLYOXAL SYNTHASE"/>
    <property type="match status" value="1"/>
</dbReference>
<dbReference type="GO" id="GO:0005829">
    <property type="term" value="C:cytosol"/>
    <property type="evidence" value="ECO:0007669"/>
    <property type="project" value="TreeGrafter"/>
</dbReference>
<reference evidence="5 6" key="1">
    <citation type="submission" date="2019-02" db="EMBL/GenBank/DDBJ databases">
        <title>Siculibacillus lacustris gen. nov., sp. nov., a new rosette-forming bacterium isolated from a freshwater crater lake (Lake St. Ana, Romania).</title>
        <authorList>
            <person name="Felfoldi T."/>
            <person name="Marton Z."/>
            <person name="Szabo A."/>
            <person name="Mentes A."/>
            <person name="Boka K."/>
            <person name="Marialigeti K."/>
            <person name="Mathe I."/>
            <person name="Koncz M."/>
            <person name="Schumann P."/>
            <person name="Toth E."/>
        </authorList>
    </citation>
    <scope>NUCLEOTIDE SEQUENCE [LARGE SCALE GENOMIC DNA]</scope>
    <source>
        <strain evidence="5 6">SA-279</strain>
    </source>
</reference>
<dbReference type="InterPro" id="IPR036914">
    <property type="entry name" value="MGS-like_dom_sf"/>
</dbReference>
<keyword evidence="6" id="KW-1185">Reference proteome</keyword>
<dbReference type="PROSITE" id="PS51855">
    <property type="entry name" value="MGS"/>
    <property type="match status" value="1"/>
</dbReference>
<dbReference type="AlphaFoldDB" id="A0A4Q9VFC4"/>
<gene>
    <name evidence="2" type="primary">mgsA</name>
    <name evidence="5" type="ORF">EYW49_21010</name>
</gene>
<dbReference type="EC" id="4.2.3.3" evidence="2"/>
<protein>
    <recommendedName>
        <fullName evidence="2">Methylglyoxal synthase</fullName>
        <shortName evidence="2">MGS</shortName>
        <ecNumber evidence="2">4.2.3.3</ecNumber>
    </recommendedName>
</protein>
<evidence type="ECO:0000259" key="4">
    <source>
        <dbReference type="PROSITE" id="PS51855"/>
    </source>
</evidence>
<feature type="binding site" evidence="2">
    <location>
        <begin position="57"/>
        <end position="58"/>
    </location>
    <ligand>
        <name>substrate</name>
    </ligand>
</feature>
<name>A0A4Q9VFC4_9HYPH</name>
<dbReference type="GO" id="GO:0019242">
    <property type="term" value="P:methylglyoxal biosynthetic process"/>
    <property type="evidence" value="ECO:0007669"/>
    <property type="project" value="UniProtKB-UniRule"/>
</dbReference>
<feature type="binding site" evidence="2">
    <location>
        <position position="14"/>
    </location>
    <ligand>
        <name>substrate</name>
    </ligand>
</feature>
<accession>A0A4Q9VFC4</accession>
<keyword evidence="2 5" id="KW-0456">Lyase</keyword>
<dbReference type="Proteomes" id="UP000292781">
    <property type="component" value="Unassembled WGS sequence"/>
</dbReference>
<sequence>MPMTIAVIAHDEKKALLAEWAHRNAAALVPHRLIGTATTGAMIRKACPELHLETVKSGPLGGDLQIGAMIAEGAIDLMIFFPDPLTSMPHDVDVKALLRIALVYDVPCAFNQATADLIVGSGLLDRHLTETTDA</sequence>
<dbReference type="InterPro" id="IPR004363">
    <property type="entry name" value="Methylgl_synth"/>
</dbReference>
<dbReference type="EMBL" id="SJFN01000048">
    <property type="protein sequence ID" value="TBW33007.1"/>
    <property type="molecule type" value="Genomic_DNA"/>
</dbReference>
<dbReference type="Gene3D" id="3.40.50.1380">
    <property type="entry name" value="Methylglyoxal synthase-like domain"/>
    <property type="match status" value="1"/>
</dbReference>
<dbReference type="HAMAP" id="MF_00549">
    <property type="entry name" value="Methylglyoxal_synth"/>
    <property type="match status" value="1"/>
</dbReference>
<feature type="binding site" evidence="2">
    <location>
        <position position="10"/>
    </location>
    <ligand>
        <name>substrate</name>
    </ligand>
</feature>
<organism evidence="5 6">
    <name type="scientific">Siculibacillus lacustris</name>
    <dbReference type="NCBI Taxonomy" id="1549641"/>
    <lineage>
        <taxon>Bacteria</taxon>
        <taxon>Pseudomonadati</taxon>
        <taxon>Pseudomonadota</taxon>
        <taxon>Alphaproteobacteria</taxon>
        <taxon>Hyphomicrobiales</taxon>
        <taxon>Ancalomicrobiaceae</taxon>
        <taxon>Siculibacillus</taxon>
    </lineage>
</organism>
<comment type="function">
    <text evidence="2">Catalyzes the formation of methylglyoxal from dihydroxyacetone phosphate.</text>
</comment>
<dbReference type="SUPFAM" id="SSF52335">
    <property type="entry name" value="Methylglyoxal synthase-like"/>
    <property type="match status" value="1"/>
</dbReference>
<feature type="active site" description="Proton donor/acceptor" evidence="2 3">
    <location>
        <position position="63"/>
    </location>
</feature>
<dbReference type="NCBIfam" id="NF003559">
    <property type="entry name" value="PRK05234.1"/>
    <property type="match status" value="1"/>
</dbReference>
<evidence type="ECO:0000256" key="3">
    <source>
        <dbReference type="PIRSR" id="PIRSR006614-1"/>
    </source>
</evidence>
<dbReference type="GO" id="GO:0008929">
    <property type="term" value="F:methylglyoxal synthase activity"/>
    <property type="evidence" value="ECO:0007669"/>
    <property type="project" value="UniProtKB-UniRule"/>
</dbReference>
<evidence type="ECO:0000256" key="1">
    <source>
        <dbReference type="ARBA" id="ARBA00006287"/>
    </source>
</evidence>
<proteinExistence type="inferred from homology"/>
<dbReference type="SMART" id="SM00851">
    <property type="entry name" value="MGS"/>
    <property type="match status" value="1"/>
</dbReference>
<dbReference type="InterPro" id="IPR011607">
    <property type="entry name" value="MGS-like_dom"/>
</dbReference>
<feature type="domain" description="MGS-like" evidence="4">
    <location>
        <begin position="1"/>
        <end position="134"/>
    </location>
</feature>
<dbReference type="OrthoDB" id="9787147at2"/>
<feature type="binding site" evidence="2">
    <location>
        <position position="90"/>
    </location>
    <ligand>
        <name>substrate</name>
    </ligand>
</feature>
<evidence type="ECO:0000256" key="2">
    <source>
        <dbReference type="HAMAP-Rule" id="MF_00549"/>
    </source>
</evidence>
<comment type="similarity">
    <text evidence="1 2">Belongs to the methylglyoxal synthase family.</text>
</comment>
<comment type="catalytic activity">
    <reaction evidence="2">
        <text>dihydroxyacetone phosphate = methylglyoxal + phosphate</text>
        <dbReference type="Rhea" id="RHEA:17937"/>
        <dbReference type="ChEBI" id="CHEBI:17158"/>
        <dbReference type="ChEBI" id="CHEBI:43474"/>
        <dbReference type="ChEBI" id="CHEBI:57642"/>
        <dbReference type="EC" id="4.2.3.3"/>
    </reaction>
</comment>
<comment type="caution">
    <text evidence="5">The sequence shown here is derived from an EMBL/GenBank/DDBJ whole genome shotgun (WGS) entry which is preliminary data.</text>
</comment>
<dbReference type="PROSITE" id="PS01335">
    <property type="entry name" value="METHYLGLYOXAL_SYNTH"/>
    <property type="match status" value="1"/>
</dbReference>
<evidence type="ECO:0000313" key="5">
    <source>
        <dbReference type="EMBL" id="TBW33007.1"/>
    </source>
</evidence>
<dbReference type="InterPro" id="IPR018148">
    <property type="entry name" value="Methylglyoxal_synth_AS"/>
</dbReference>
<evidence type="ECO:0000313" key="6">
    <source>
        <dbReference type="Proteomes" id="UP000292781"/>
    </source>
</evidence>
<dbReference type="PIRSF" id="PIRSF006614">
    <property type="entry name" value="Methylglyox_syn"/>
    <property type="match status" value="1"/>
</dbReference>
<dbReference type="PANTHER" id="PTHR30492">
    <property type="entry name" value="METHYLGLYOXAL SYNTHASE"/>
    <property type="match status" value="1"/>
</dbReference>